<sequence length="168" mass="19647">MLGTLSGGTAGVLITQRRSDRREDKAWERERARERERWCREDESRTFDRRRESYVDFYDSLKVMARLAYNKGYGFLEESELPDDWHTPAFERLNRLRIFATSSVATAAASAYNAAWRWGHYCKHDDPDDPKFHESHVAYDHAEIDLLMRIREDLAVPGSDVDDATPFI</sequence>
<name>A0ABX9R314_9ACTN</name>
<keyword evidence="2" id="KW-1185">Reference proteome</keyword>
<dbReference type="Proteomes" id="UP000271548">
    <property type="component" value="Unassembled WGS sequence"/>
</dbReference>
<accession>A0ABX9R314</accession>
<proteinExistence type="predicted"/>
<reference evidence="1 2" key="1">
    <citation type="submission" date="2018-09" db="EMBL/GenBank/DDBJ databases">
        <title>Micromonospora sp. nov. MS1-9, isolated from a root of Musa sp.</title>
        <authorList>
            <person name="Kuncharoen N."/>
            <person name="Kudo T."/>
            <person name="Ohkuma M."/>
            <person name="Yuki M."/>
            <person name="Tanasupawat S."/>
        </authorList>
    </citation>
    <scope>NUCLEOTIDE SEQUENCE [LARGE SCALE GENOMIC DNA]</scope>
    <source>
        <strain evidence="1 2">NGC1-4</strain>
    </source>
</reference>
<gene>
    <name evidence="1" type="ORF">D7147_20900</name>
</gene>
<evidence type="ECO:0000313" key="2">
    <source>
        <dbReference type="Proteomes" id="UP000271548"/>
    </source>
</evidence>
<dbReference type="EMBL" id="RAZS01000007">
    <property type="protein sequence ID" value="RKN17122.1"/>
    <property type="molecule type" value="Genomic_DNA"/>
</dbReference>
<dbReference type="RefSeq" id="WP_120680238.1">
    <property type="nucleotide sequence ID" value="NZ_RAZS01000007.1"/>
</dbReference>
<evidence type="ECO:0000313" key="1">
    <source>
        <dbReference type="EMBL" id="RKN17122.1"/>
    </source>
</evidence>
<comment type="caution">
    <text evidence="1">The sequence shown here is derived from an EMBL/GenBank/DDBJ whole genome shotgun (WGS) entry which is preliminary data.</text>
</comment>
<protein>
    <submittedName>
        <fullName evidence="1">Uncharacterized protein</fullName>
    </submittedName>
</protein>
<organism evidence="1 2">
    <name type="scientific">Micromonospora musae</name>
    <dbReference type="NCBI Taxonomy" id="1894970"/>
    <lineage>
        <taxon>Bacteria</taxon>
        <taxon>Bacillati</taxon>
        <taxon>Actinomycetota</taxon>
        <taxon>Actinomycetes</taxon>
        <taxon>Micromonosporales</taxon>
        <taxon>Micromonosporaceae</taxon>
        <taxon>Micromonospora</taxon>
    </lineage>
</organism>